<dbReference type="InterPro" id="IPR029063">
    <property type="entry name" value="SAM-dependent_MTases_sf"/>
</dbReference>
<proteinExistence type="predicted"/>
<gene>
    <name evidence="1" type="ORF">TSTA_017310</name>
</gene>
<dbReference type="PhylomeDB" id="B8MFC2"/>
<evidence type="ECO:0000313" key="1">
    <source>
        <dbReference type="EMBL" id="EED16656.1"/>
    </source>
</evidence>
<name>B8MFC2_TALSN</name>
<reference evidence="2" key="1">
    <citation type="journal article" date="2015" name="Genome Announc.">
        <title>Genome sequence of the AIDS-associated pathogen Penicillium marneffei (ATCC18224) and its near taxonomic relative Talaromyces stipitatus (ATCC10500).</title>
        <authorList>
            <person name="Nierman W.C."/>
            <person name="Fedorova-Abrams N.D."/>
            <person name="Andrianopoulos A."/>
        </authorList>
    </citation>
    <scope>NUCLEOTIDE SEQUENCE [LARGE SCALE GENOMIC DNA]</scope>
    <source>
        <strain evidence="2">ATCC 10500 / CBS 375.48 / QM 6759 / NRRL 1006</strain>
    </source>
</reference>
<dbReference type="VEuPathDB" id="FungiDB:TSTA_017310"/>
<dbReference type="HOGENOM" id="CLU_2814166_0_0_1"/>
<dbReference type="AlphaFoldDB" id="B8MFC2"/>
<evidence type="ECO:0000313" key="2">
    <source>
        <dbReference type="Proteomes" id="UP000001745"/>
    </source>
</evidence>
<dbReference type="GeneID" id="8103704"/>
<dbReference type="RefSeq" id="XP_002483890.1">
    <property type="nucleotide sequence ID" value="XM_002483845.1"/>
</dbReference>
<dbReference type="InParanoid" id="B8MFC2"/>
<dbReference type="SUPFAM" id="SSF53335">
    <property type="entry name" value="S-adenosyl-L-methionine-dependent methyltransferases"/>
    <property type="match status" value="1"/>
</dbReference>
<organism evidence="1 2">
    <name type="scientific">Talaromyces stipitatus (strain ATCC 10500 / CBS 375.48 / QM 6759 / NRRL 1006)</name>
    <name type="common">Penicillium stipitatum</name>
    <dbReference type="NCBI Taxonomy" id="441959"/>
    <lineage>
        <taxon>Eukaryota</taxon>
        <taxon>Fungi</taxon>
        <taxon>Dikarya</taxon>
        <taxon>Ascomycota</taxon>
        <taxon>Pezizomycotina</taxon>
        <taxon>Eurotiomycetes</taxon>
        <taxon>Eurotiomycetidae</taxon>
        <taxon>Eurotiales</taxon>
        <taxon>Trichocomaceae</taxon>
        <taxon>Talaromyces</taxon>
        <taxon>Talaromyces sect. Talaromyces</taxon>
    </lineage>
</organism>
<dbReference type="Proteomes" id="UP000001745">
    <property type="component" value="Unassembled WGS sequence"/>
</dbReference>
<dbReference type="OrthoDB" id="2013972at2759"/>
<accession>B8MFC2</accession>
<keyword evidence="2" id="KW-1185">Reference proteome</keyword>
<protein>
    <submittedName>
        <fullName evidence="1">Uncharacterized protein</fullName>
    </submittedName>
</protein>
<dbReference type="STRING" id="441959.B8MFC2"/>
<dbReference type="EMBL" id="EQ962656">
    <property type="protein sequence ID" value="EED16656.1"/>
    <property type="molecule type" value="Genomic_DNA"/>
</dbReference>
<sequence length="67" mass="7604">MWPCDEQEQDRLDLLHKVITEARIGDGLLYAPHPSNARVLDLGCGTGIRIGCSLHWDSTRDRYSYST</sequence>